<dbReference type="RefSeq" id="XP_062676965.1">
    <property type="nucleotide sequence ID" value="XM_062829944.1"/>
</dbReference>
<organism evidence="2 3">
    <name type="scientific">Neurospora tetraspora</name>
    <dbReference type="NCBI Taxonomy" id="94610"/>
    <lineage>
        <taxon>Eukaryota</taxon>
        <taxon>Fungi</taxon>
        <taxon>Dikarya</taxon>
        <taxon>Ascomycota</taxon>
        <taxon>Pezizomycotina</taxon>
        <taxon>Sordariomycetes</taxon>
        <taxon>Sordariomycetidae</taxon>
        <taxon>Sordariales</taxon>
        <taxon>Sordariaceae</taxon>
        <taxon>Neurospora</taxon>
    </lineage>
</organism>
<accession>A0AAE0J0V6</accession>
<sequence length="196" mass="21712">MPPTTPPTIQILPGYQPGIPSRTLEMHMDFCAPPSPAQLAVALSPVLKRLDGVDEDPEDAAADNGADGKVKPLTHKRNQVWSAILKSQDEKEQRIVGVVYISGDYYRFGGSIKRRKEKKMLATSRELEAVRRLYGRGGFVVVVEEKSEEYVREDDGRKQIFERMEYVWRRDGGGGDGGDGTEEKKGADTGTEMVVG</sequence>
<dbReference type="AlphaFoldDB" id="A0AAE0J0V6"/>
<protein>
    <submittedName>
        <fullName evidence="2">Uncharacterized protein</fullName>
    </submittedName>
</protein>
<dbReference type="Proteomes" id="UP001278500">
    <property type="component" value="Unassembled WGS sequence"/>
</dbReference>
<dbReference type="EMBL" id="JAUEPP010000009">
    <property type="protein sequence ID" value="KAK3334799.1"/>
    <property type="molecule type" value="Genomic_DNA"/>
</dbReference>
<reference evidence="2" key="2">
    <citation type="submission" date="2023-06" db="EMBL/GenBank/DDBJ databases">
        <authorList>
            <consortium name="Lawrence Berkeley National Laboratory"/>
            <person name="Haridas S."/>
            <person name="Hensen N."/>
            <person name="Bonometti L."/>
            <person name="Westerberg I."/>
            <person name="Brannstrom I.O."/>
            <person name="Guillou S."/>
            <person name="Cros-Aarteil S."/>
            <person name="Calhoun S."/>
            <person name="Kuo A."/>
            <person name="Mondo S."/>
            <person name="Pangilinan J."/>
            <person name="Riley R."/>
            <person name="Labutti K."/>
            <person name="Andreopoulos B."/>
            <person name="Lipzen A."/>
            <person name="Chen C."/>
            <person name="Yanf M."/>
            <person name="Daum C."/>
            <person name="Ng V."/>
            <person name="Clum A."/>
            <person name="Steindorff A."/>
            <person name="Ohm R."/>
            <person name="Martin F."/>
            <person name="Silar P."/>
            <person name="Natvig D."/>
            <person name="Lalanne C."/>
            <person name="Gautier V."/>
            <person name="Ament-Velasquez S.L."/>
            <person name="Kruys A."/>
            <person name="Hutchinson M.I."/>
            <person name="Powell A.J."/>
            <person name="Barry K."/>
            <person name="Miller A.N."/>
            <person name="Grigoriev I.V."/>
            <person name="Debuchy R."/>
            <person name="Gladieux P."/>
            <person name="Thoren M.H."/>
            <person name="Johannesson H."/>
        </authorList>
    </citation>
    <scope>NUCLEOTIDE SEQUENCE</scope>
    <source>
        <strain evidence="2">CBS 560.94</strain>
    </source>
</reference>
<reference evidence="2" key="1">
    <citation type="journal article" date="2023" name="Mol. Phylogenet. Evol.">
        <title>Genome-scale phylogeny and comparative genomics of the fungal order Sordariales.</title>
        <authorList>
            <person name="Hensen N."/>
            <person name="Bonometti L."/>
            <person name="Westerberg I."/>
            <person name="Brannstrom I.O."/>
            <person name="Guillou S."/>
            <person name="Cros-Aarteil S."/>
            <person name="Calhoun S."/>
            <person name="Haridas S."/>
            <person name="Kuo A."/>
            <person name="Mondo S."/>
            <person name="Pangilinan J."/>
            <person name="Riley R."/>
            <person name="LaButti K."/>
            <person name="Andreopoulos B."/>
            <person name="Lipzen A."/>
            <person name="Chen C."/>
            <person name="Yan M."/>
            <person name="Daum C."/>
            <person name="Ng V."/>
            <person name="Clum A."/>
            <person name="Steindorff A."/>
            <person name="Ohm R.A."/>
            <person name="Martin F."/>
            <person name="Silar P."/>
            <person name="Natvig D.O."/>
            <person name="Lalanne C."/>
            <person name="Gautier V."/>
            <person name="Ament-Velasquez S.L."/>
            <person name="Kruys A."/>
            <person name="Hutchinson M.I."/>
            <person name="Powell A.J."/>
            <person name="Barry K."/>
            <person name="Miller A.N."/>
            <person name="Grigoriev I.V."/>
            <person name="Debuchy R."/>
            <person name="Gladieux P."/>
            <person name="Hiltunen Thoren M."/>
            <person name="Johannesson H."/>
        </authorList>
    </citation>
    <scope>NUCLEOTIDE SEQUENCE</scope>
    <source>
        <strain evidence="2">CBS 560.94</strain>
    </source>
</reference>
<feature type="region of interest" description="Disordered" evidence="1">
    <location>
        <begin position="170"/>
        <end position="196"/>
    </location>
</feature>
<dbReference type="GeneID" id="87867098"/>
<name>A0AAE0J0V6_9PEZI</name>
<comment type="caution">
    <text evidence="2">The sequence shown here is derived from an EMBL/GenBank/DDBJ whole genome shotgun (WGS) entry which is preliminary data.</text>
</comment>
<proteinExistence type="predicted"/>
<evidence type="ECO:0000256" key="1">
    <source>
        <dbReference type="SAM" id="MobiDB-lite"/>
    </source>
</evidence>
<gene>
    <name evidence="2" type="ORF">B0H65DRAFT_553150</name>
</gene>
<evidence type="ECO:0000313" key="2">
    <source>
        <dbReference type="EMBL" id="KAK3334799.1"/>
    </source>
</evidence>
<evidence type="ECO:0000313" key="3">
    <source>
        <dbReference type="Proteomes" id="UP001278500"/>
    </source>
</evidence>
<keyword evidence="3" id="KW-1185">Reference proteome</keyword>